<feature type="region of interest" description="Disordered" evidence="1">
    <location>
        <begin position="543"/>
        <end position="573"/>
    </location>
</feature>
<feature type="domain" description="Gfo/Idh/MocA-like oxidoreductase N-terminal" evidence="2">
    <location>
        <begin position="50"/>
        <end position="185"/>
    </location>
</feature>
<dbReference type="EMBL" id="AFRT01001668">
    <property type="protein sequence ID" value="ELU39658.1"/>
    <property type="molecule type" value="Genomic_DNA"/>
</dbReference>
<dbReference type="PANTHER" id="PTHR43377">
    <property type="entry name" value="BILIVERDIN REDUCTASE A"/>
    <property type="match status" value="1"/>
</dbReference>
<feature type="region of interest" description="Disordered" evidence="1">
    <location>
        <begin position="1"/>
        <end position="46"/>
    </location>
</feature>
<dbReference type="OrthoDB" id="64915at2759"/>
<evidence type="ECO:0000313" key="3">
    <source>
        <dbReference type="EMBL" id="ELU39658.1"/>
    </source>
</evidence>
<dbReference type="InterPro" id="IPR051450">
    <property type="entry name" value="Gfo/Idh/MocA_Oxidoreductases"/>
</dbReference>
<dbReference type="HOGENOM" id="CLU_023194_4_1_1"/>
<dbReference type="STRING" id="983506.L8WSD9"/>
<dbReference type="GO" id="GO:0000166">
    <property type="term" value="F:nucleotide binding"/>
    <property type="evidence" value="ECO:0007669"/>
    <property type="project" value="InterPro"/>
</dbReference>
<organism evidence="3 4">
    <name type="scientific">Thanatephorus cucumeris (strain AG1-IA)</name>
    <name type="common">Rice sheath blight fungus</name>
    <name type="synonym">Rhizoctonia solani</name>
    <dbReference type="NCBI Taxonomy" id="983506"/>
    <lineage>
        <taxon>Eukaryota</taxon>
        <taxon>Fungi</taxon>
        <taxon>Dikarya</taxon>
        <taxon>Basidiomycota</taxon>
        <taxon>Agaricomycotina</taxon>
        <taxon>Agaricomycetes</taxon>
        <taxon>Cantharellales</taxon>
        <taxon>Ceratobasidiaceae</taxon>
        <taxon>Rhizoctonia</taxon>
        <taxon>Rhizoctonia solani AG-1</taxon>
    </lineage>
</organism>
<dbReference type="InterPro" id="IPR000683">
    <property type="entry name" value="Gfo/Idh/MocA-like_OxRdtase_N"/>
</dbReference>
<dbReference type="OMA" id="LICERQT"/>
<reference evidence="3 4" key="1">
    <citation type="journal article" date="2013" name="Nat. Commun.">
        <title>The evolution and pathogenic mechanisms of the rice sheath blight pathogen.</title>
        <authorList>
            <person name="Zheng A."/>
            <person name="Lin R."/>
            <person name="Xu L."/>
            <person name="Qin P."/>
            <person name="Tang C."/>
            <person name="Ai P."/>
            <person name="Zhang D."/>
            <person name="Liu Y."/>
            <person name="Sun Z."/>
            <person name="Feng H."/>
            <person name="Wang Y."/>
            <person name="Chen Y."/>
            <person name="Liang X."/>
            <person name="Fu R."/>
            <person name="Li Q."/>
            <person name="Zhang J."/>
            <person name="Yu X."/>
            <person name="Xie Z."/>
            <person name="Ding L."/>
            <person name="Guan P."/>
            <person name="Tang J."/>
            <person name="Liang Y."/>
            <person name="Wang S."/>
            <person name="Deng Q."/>
            <person name="Li S."/>
            <person name="Zhu J."/>
            <person name="Wang L."/>
            <person name="Liu H."/>
            <person name="Li P."/>
        </authorList>
    </citation>
    <scope>NUCLEOTIDE SEQUENCE [LARGE SCALE GENOMIC DNA]</scope>
    <source>
        <strain evidence="4">AG-1 IA</strain>
    </source>
</reference>
<protein>
    <submittedName>
        <fullName evidence="3">Streptomycin biosynthesis protein StrI</fullName>
    </submittedName>
</protein>
<dbReference type="SUPFAM" id="SSF51735">
    <property type="entry name" value="NAD(P)-binding Rossmann-fold domains"/>
    <property type="match status" value="1"/>
</dbReference>
<proteinExistence type="predicted"/>
<dbReference type="InterPro" id="IPR036291">
    <property type="entry name" value="NAD(P)-bd_dom_sf"/>
</dbReference>
<evidence type="ECO:0000256" key="1">
    <source>
        <dbReference type="SAM" id="MobiDB-lite"/>
    </source>
</evidence>
<dbReference type="AlphaFoldDB" id="L8WSD9"/>
<comment type="caution">
    <text evidence="3">The sequence shown here is derived from an EMBL/GenBank/DDBJ whole genome shotgun (WGS) entry which is preliminary data.</text>
</comment>
<dbReference type="Proteomes" id="UP000011668">
    <property type="component" value="Unassembled WGS sequence"/>
</dbReference>
<sequence length="573" mass="62942">MDSLRKTIESMGITAKSMAKPDPHIDFAPATEPVPDQTAQEPPPIGPPVRLAVIGAGQRGKKYGQYALNNPKHCVIVAIAEPRPETRERMAQDHQVGPDRVFNDWKDLLAACDAHDAGRKDAQDARYVDGVIVTVQDHMHAEVVIPFARRGYHILCEKPMATTPEECIRMADEVEKSGIIFTIAHVLRYSKYNQALREVIASGSLGKLVNVVHVEPVGHYHFAHSYVRGNWNQESKSSFSLMTKSCHDIDLLCHFFAPATPVRFSSFGSLTHFRKSEKPAEAGSATRCLDCPVQNTCPYSASRIYLTGNTGWPVSAIVDGAVTKDKVMKELEDGPYGMCVYESPNDVCDHQVVNIEFSNGTTASFTMVAFTKLICERQTRLHLTHGEVVGDSNVFTTSDFRTNETRRHRPSSMDAHGDGDMGVVREFVRCVARRLAKKGNSGGEREDDGGDGGGDLGYPVSEVLRSHLAVFCAEKARRDGTVILFEEFEREVRQGMRSSACENSMDDQVGDQARPGYCGTHINQRNIAHVEWVAMSSVRWPTAPAGGSSAGLPKWRGMAESASVDPGRLSGPL</sequence>
<dbReference type="Gene3D" id="3.40.50.720">
    <property type="entry name" value="NAD(P)-binding Rossmann-like Domain"/>
    <property type="match status" value="1"/>
</dbReference>
<dbReference type="PANTHER" id="PTHR43377:SF12">
    <property type="entry name" value="BINDING ROSSMANN FOLD OXIDOREDUCTASE, PUTATIVE (AFU_ORTHOLOGUE AFUA_3G11840)-RELATED"/>
    <property type="match status" value="1"/>
</dbReference>
<dbReference type="Gene3D" id="3.30.360.10">
    <property type="entry name" value="Dihydrodipicolinate Reductase, domain 2"/>
    <property type="match status" value="1"/>
</dbReference>
<evidence type="ECO:0000313" key="4">
    <source>
        <dbReference type="Proteomes" id="UP000011668"/>
    </source>
</evidence>
<evidence type="ECO:0000259" key="2">
    <source>
        <dbReference type="Pfam" id="PF01408"/>
    </source>
</evidence>
<accession>L8WSD9</accession>
<dbReference type="Pfam" id="PF01408">
    <property type="entry name" value="GFO_IDH_MocA"/>
    <property type="match status" value="1"/>
</dbReference>
<keyword evidence="4" id="KW-1185">Reference proteome</keyword>
<name>L8WSD9_THACA</name>
<gene>
    <name evidence="3" type="ORF">AG1IA_06309</name>
</gene>
<dbReference type="SUPFAM" id="SSF55347">
    <property type="entry name" value="Glyceraldehyde-3-phosphate dehydrogenase-like, C-terminal domain"/>
    <property type="match status" value="1"/>
</dbReference>